<feature type="transmembrane region" description="Helical" evidence="2">
    <location>
        <begin position="175"/>
        <end position="196"/>
    </location>
</feature>
<keyword evidence="2" id="KW-0812">Transmembrane</keyword>
<feature type="signal peptide" evidence="3">
    <location>
        <begin position="1"/>
        <end position="26"/>
    </location>
</feature>
<evidence type="ECO:0000313" key="5">
    <source>
        <dbReference type="Proteomes" id="UP000318080"/>
    </source>
</evidence>
<proteinExistence type="predicted"/>
<organism evidence="4 5">
    <name type="scientific">Corynebacterium phoceense</name>
    <dbReference type="NCBI Taxonomy" id="1686286"/>
    <lineage>
        <taxon>Bacteria</taxon>
        <taxon>Bacillati</taxon>
        <taxon>Actinomycetota</taxon>
        <taxon>Actinomycetes</taxon>
        <taxon>Mycobacteriales</taxon>
        <taxon>Corynebacteriaceae</taxon>
        <taxon>Corynebacterium</taxon>
    </lineage>
</organism>
<gene>
    <name evidence="4" type="ORF">EJK80_03585</name>
</gene>
<keyword evidence="2" id="KW-0472">Membrane</keyword>
<dbReference type="GeneID" id="79852226"/>
<evidence type="ECO:0000313" key="4">
    <source>
        <dbReference type="EMBL" id="TQE44222.1"/>
    </source>
</evidence>
<feature type="region of interest" description="Disordered" evidence="1">
    <location>
        <begin position="142"/>
        <end position="168"/>
    </location>
</feature>
<dbReference type="Proteomes" id="UP000318080">
    <property type="component" value="Unassembled WGS sequence"/>
</dbReference>
<accession>A0A540R921</accession>
<reference evidence="4 5" key="1">
    <citation type="submission" date="2019-06" db="EMBL/GenBank/DDBJ databases">
        <title>Draft genome of C. phoceense Strain 272.</title>
        <authorList>
            <person name="Pacheco L.G.C."/>
            <person name="Barberis C.M."/>
            <person name="Almuzara M.N."/>
            <person name="Traglia G.M."/>
            <person name="Santos C.S."/>
            <person name="Rocha D.J.P.G."/>
            <person name="Aguiar E.R.G.R."/>
            <person name="Vay C.A."/>
        </authorList>
    </citation>
    <scope>NUCLEOTIDE SEQUENCE [LARGE SCALE GENOMIC DNA]</scope>
    <source>
        <strain evidence="4 5">272</strain>
    </source>
</reference>
<feature type="chain" id="PRO_5021902484" evidence="3">
    <location>
        <begin position="27"/>
        <end position="209"/>
    </location>
</feature>
<keyword evidence="5" id="KW-1185">Reference proteome</keyword>
<sequence length="209" mass="22549">MYRSRIVASLASVAVAATLFVAPATALDTSVSQKTCKFNLNFSEQEEWDAAVEQKNNVNEESVMPFSVDIKDAKKTKSSFDEKLNGAQGLVYLMQDQQDALDAQTVAEDDIPLYKGNVAVIKQIQKHEKAYKNALDACANGKPYDSSKDDSVETKPDTGNSKDAANTSSQMPDELLYTLLGLLGTAAFTGVAYVVSHGGINLGNVKLPF</sequence>
<feature type="compositionally biased region" description="Polar residues" evidence="1">
    <location>
        <begin position="157"/>
        <end position="168"/>
    </location>
</feature>
<protein>
    <submittedName>
        <fullName evidence="4">Uncharacterized protein</fullName>
    </submittedName>
</protein>
<dbReference type="EMBL" id="VHIR01000003">
    <property type="protein sequence ID" value="TQE44222.1"/>
    <property type="molecule type" value="Genomic_DNA"/>
</dbReference>
<name>A0A540R921_9CORY</name>
<evidence type="ECO:0000256" key="1">
    <source>
        <dbReference type="SAM" id="MobiDB-lite"/>
    </source>
</evidence>
<dbReference type="AlphaFoldDB" id="A0A540R921"/>
<dbReference type="RefSeq" id="WP_066485448.1">
    <property type="nucleotide sequence ID" value="NZ_JADPQA010000009.1"/>
</dbReference>
<keyword evidence="3" id="KW-0732">Signal</keyword>
<comment type="caution">
    <text evidence="4">The sequence shown here is derived from an EMBL/GenBank/DDBJ whole genome shotgun (WGS) entry which is preliminary data.</text>
</comment>
<evidence type="ECO:0000256" key="3">
    <source>
        <dbReference type="SAM" id="SignalP"/>
    </source>
</evidence>
<keyword evidence="2" id="KW-1133">Transmembrane helix</keyword>
<feature type="compositionally biased region" description="Basic and acidic residues" evidence="1">
    <location>
        <begin position="145"/>
        <end position="156"/>
    </location>
</feature>
<evidence type="ECO:0000256" key="2">
    <source>
        <dbReference type="SAM" id="Phobius"/>
    </source>
</evidence>